<keyword evidence="1" id="KW-0812">Transmembrane</keyword>
<evidence type="ECO:0000313" key="2">
    <source>
        <dbReference type="Proteomes" id="UP000095283"/>
    </source>
</evidence>
<feature type="transmembrane region" description="Helical" evidence="1">
    <location>
        <begin position="339"/>
        <end position="360"/>
    </location>
</feature>
<proteinExistence type="predicted"/>
<protein>
    <submittedName>
        <fullName evidence="3">Uncharacterized protein</fullName>
    </submittedName>
</protein>
<accession>A0A1I7X5N6</accession>
<keyword evidence="2" id="KW-1185">Reference proteome</keyword>
<sequence length="422" mass="47750">MLQLYGLEIFELTGIRERLVSLSKWSIYAYIYLFIWAVNRVSYTLKTEQDENLFSKVARQMTKTVRKLKNKQGSEGKTFFKKTLCILQLEMEEENLVKKKALAKEKSDEVRVPLQVMRESIKLAMEMAGQNTTGFDKKTLKLVSPRFMSIMPEQEENSLVRCEVTKIETFEQLDRSYNKEQGYSFLTREQLEIVYGDGSPYNMSNVLRNFKDMRLKDDPHHMIEHDIRALAEAEKFKMRRHDIVKSPFVLTPLTYAGKALSQPIILSPLVLSPITLSPAVLGPIVLSPWVFIPLILSPRVLSPLILSPLVFSPIILSPLVLHPLILVPGVFNPFILSPMVLSPLILSPQVFSPLILSPFVLNPLILTPMFGSPLVLSPFVLSPIILSPQALFAVVLSPYALSPLVESKLISSEIILSPSWLS</sequence>
<dbReference type="PANTHER" id="PTHR21523">
    <property type="match status" value="1"/>
</dbReference>
<dbReference type="Proteomes" id="UP000095283">
    <property type="component" value="Unplaced"/>
</dbReference>
<organism evidence="2 3">
    <name type="scientific">Heterorhabditis bacteriophora</name>
    <name type="common">Entomopathogenic nematode worm</name>
    <dbReference type="NCBI Taxonomy" id="37862"/>
    <lineage>
        <taxon>Eukaryota</taxon>
        <taxon>Metazoa</taxon>
        <taxon>Ecdysozoa</taxon>
        <taxon>Nematoda</taxon>
        <taxon>Chromadorea</taxon>
        <taxon>Rhabditida</taxon>
        <taxon>Rhabditina</taxon>
        <taxon>Rhabditomorpha</taxon>
        <taxon>Strongyloidea</taxon>
        <taxon>Heterorhabditidae</taxon>
        <taxon>Heterorhabditis</taxon>
    </lineage>
</organism>
<dbReference type="WBParaSite" id="Hba_12702">
    <property type="protein sequence ID" value="Hba_12702"/>
    <property type="gene ID" value="Hba_12702"/>
</dbReference>
<keyword evidence="1" id="KW-0472">Membrane</keyword>
<feature type="transmembrane region" description="Helical" evidence="1">
    <location>
        <begin position="380"/>
        <end position="401"/>
    </location>
</feature>
<name>A0A1I7X5N6_HETBA</name>
<feature type="transmembrane region" description="Helical" evidence="1">
    <location>
        <begin position="269"/>
        <end position="292"/>
    </location>
</feature>
<dbReference type="Pfam" id="PF04870">
    <property type="entry name" value="Moulting_cycle"/>
    <property type="match status" value="2"/>
</dbReference>
<evidence type="ECO:0000256" key="1">
    <source>
        <dbReference type="SAM" id="Phobius"/>
    </source>
</evidence>
<dbReference type="InterPro" id="IPR006954">
    <property type="entry name" value="Mlt-10-like"/>
</dbReference>
<reference evidence="3" key="1">
    <citation type="submission" date="2016-11" db="UniProtKB">
        <authorList>
            <consortium name="WormBaseParasite"/>
        </authorList>
    </citation>
    <scope>IDENTIFICATION</scope>
</reference>
<feature type="transmembrane region" description="Helical" evidence="1">
    <location>
        <begin position="304"/>
        <end position="327"/>
    </location>
</feature>
<keyword evidence="1" id="KW-1133">Transmembrane helix</keyword>
<dbReference type="AlphaFoldDB" id="A0A1I7X5N6"/>
<evidence type="ECO:0000313" key="3">
    <source>
        <dbReference type="WBParaSite" id="Hba_12702"/>
    </source>
</evidence>
<dbReference type="PANTHER" id="PTHR21523:SF37">
    <property type="entry name" value="MLT-TEN (MLT-10) RELATED"/>
    <property type="match status" value="1"/>
</dbReference>